<proteinExistence type="predicted"/>
<organism evidence="1">
    <name type="scientific">Candidatus Kentrum sp. DK</name>
    <dbReference type="NCBI Taxonomy" id="2126562"/>
    <lineage>
        <taxon>Bacteria</taxon>
        <taxon>Pseudomonadati</taxon>
        <taxon>Pseudomonadota</taxon>
        <taxon>Gammaproteobacteria</taxon>
        <taxon>Candidatus Kentrum</taxon>
    </lineage>
</organism>
<dbReference type="EMBL" id="CAADEY010000055">
    <property type="protein sequence ID" value="VFJ56738.1"/>
    <property type="molecule type" value="Genomic_DNA"/>
</dbReference>
<protein>
    <submittedName>
        <fullName evidence="1">Uncharacterized protein</fullName>
    </submittedName>
</protein>
<sequence>MTSRNSILKCTIFNRNPNHAATGIFHSFLDGRRNLPRLSSSETYLSLPVSNNCQCAETKLSPTFDHLRNTVYGYQLFQQFAFFFHTLIIHHIFNSRPEPNIDIYSVSTKTA</sequence>
<name>A0A450SSA3_9GAMM</name>
<gene>
    <name evidence="1" type="ORF">BECKDK2373C_GA0170839_105516</name>
</gene>
<dbReference type="AlphaFoldDB" id="A0A450SSA3"/>
<reference evidence="1" key="1">
    <citation type="submission" date="2019-02" db="EMBL/GenBank/DDBJ databases">
        <authorList>
            <person name="Gruber-Vodicka R. H."/>
            <person name="Seah K. B. B."/>
        </authorList>
    </citation>
    <scope>NUCLEOTIDE SEQUENCE</scope>
    <source>
        <strain evidence="1">BECK_DK161</strain>
    </source>
</reference>
<accession>A0A450SSA3</accession>
<evidence type="ECO:0000313" key="1">
    <source>
        <dbReference type="EMBL" id="VFJ56738.1"/>
    </source>
</evidence>